<dbReference type="Gramene" id="EFJ21080">
    <property type="protein sequence ID" value="EFJ21080"/>
    <property type="gene ID" value="SELMODRAFT_417703"/>
</dbReference>
<evidence type="ECO:0000313" key="4">
    <source>
        <dbReference type="EMBL" id="EFJ21080.1"/>
    </source>
</evidence>
<dbReference type="GO" id="GO:0008168">
    <property type="term" value="F:methyltransferase activity"/>
    <property type="evidence" value="ECO:0007669"/>
    <property type="project" value="UniProtKB-KW"/>
</dbReference>
<dbReference type="EMBL" id="GL377600">
    <property type="protein sequence ID" value="EFJ21080.1"/>
    <property type="molecule type" value="Genomic_DNA"/>
</dbReference>
<dbReference type="SUPFAM" id="SSF53335">
    <property type="entry name" value="S-adenosyl-L-methionine-dependent methyltransferases"/>
    <property type="match status" value="1"/>
</dbReference>
<dbReference type="Gene3D" id="3.40.50.150">
    <property type="entry name" value="Vaccinia Virus protein VP39"/>
    <property type="match status" value="1"/>
</dbReference>
<dbReference type="HOGENOM" id="CLU_053055_3_0_1"/>
<evidence type="ECO:0000313" key="5">
    <source>
        <dbReference type="Proteomes" id="UP000001514"/>
    </source>
</evidence>
<dbReference type="InterPro" id="IPR051419">
    <property type="entry name" value="Lys/N-term_MeTrsfase_sf"/>
</dbReference>
<reference evidence="4 5" key="1">
    <citation type="journal article" date="2011" name="Science">
        <title>The Selaginella genome identifies genetic changes associated with the evolution of vascular plants.</title>
        <authorList>
            <person name="Banks J.A."/>
            <person name="Nishiyama T."/>
            <person name="Hasebe M."/>
            <person name="Bowman J.L."/>
            <person name="Gribskov M."/>
            <person name="dePamphilis C."/>
            <person name="Albert V.A."/>
            <person name="Aono N."/>
            <person name="Aoyama T."/>
            <person name="Ambrose B.A."/>
            <person name="Ashton N.W."/>
            <person name="Axtell M.J."/>
            <person name="Barker E."/>
            <person name="Barker M.S."/>
            <person name="Bennetzen J.L."/>
            <person name="Bonawitz N.D."/>
            <person name="Chapple C."/>
            <person name="Cheng C."/>
            <person name="Correa L.G."/>
            <person name="Dacre M."/>
            <person name="DeBarry J."/>
            <person name="Dreyer I."/>
            <person name="Elias M."/>
            <person name="Engstrom E.M."/>
            <person name="Estelle M."/>
            <person name="Feng L."/>
            <person name="Finet C."/>
            <person name="Floyd S.K."/>
            <person name="Frommer W.B."/>
            <person name="Fujita T."/>
            <person name="Gramzow L."/>
            <person name="Gutensohn M."/>
            <person name="Harholt J."/>
            <person name="Hattori M."/>
            <person name="Heyl A."/>
            <person name="Hirai T."/>
            <person name="Hiwatashi Y."/>
            <person name="Ishikawa M."/>
            <person name="Iwata M."/>
            <person name="Karol K.G."/>
            <person name="Koehler B."/>
            <person name="Kolukisaoglu U."/>
            <person name="Kubo M."/>
            <person name="Kurata T."/>
            <person name="Lalonde S."/>
            <person name="Li K."/>
            <person name="Li Y."/>
            <person name="Litt A."/>
            <person name="Lyons E."/>
            <person name="Manning G."/>
            <person name="Maruyama T."/>
            <person name="Michael T.P."/>
            <person name="Mikami K."/>
            <person name="Miyazaki S."/>
            <person name="Morinaga S."/>
            <person name="Murata T."/>
            <person name="Mueller-Roeber B."/>
            <person name="Nelson D.R."/>
            <person name="Obara M."/>
            <person name="Oguri Y."/>
            <person name="Olmstead R.G."/>
            <person name="Onodera N."/>
            <person name="Petersen B.L."/>
            <person name="Pils B."/>
            <person name="Prigge M."/>
            <person name="Rensing S.A."/>
            <person name="Riano-Pachon D.M."/>
            <person name="Roberts A.W."/>
            <person name="Sato Y."/>
            <person name="Scheller H.V."/>
            <person name="Schulz B."/>
            <person name="Schulz C."/>
            <person name="Shakirov E.V."/>
            <person name="Shibagaki N."/>
            <person name="Shinohara N."/>
            <person name="Shippen D.E."/>
            <person name="Soerensen I."/>
            <person name="Sotooka R."/>
            <person name="Sugimoto N."/>
            <person name="Sugita M."/>
            <person name="Sumikawa N."/>
            <person name="Tanurdzic M."/>
            <person name="Theissen G."/>
            <person name="Ulvskov P."/>
            <person name="Wakazuki S."/>
            <person name="Weng J.K."/>
            <person name="Willats W.W."/>
            <person name="Wipf D."/>
            <person name="Wolf P.G."/>
            <person name="Yang L."/>
            <person name="Zimmer A.D."/>
            <person name="Zhu Q."/>
            <person name="Mitros T."/>
            <person name="Hellsten U."/>
            <person name="Loque D."/>
            <person name="Otillar R."/>
            <person name="Salamov A."/>
            <person name="Schmutz J."/>
            <person name="Shapiro H."/>
            <person name="Lindquist E."/>
            <person name="Lucas S."/>
            <person name="Rokhsar D."/>
            <person name="Grigoriev I.V."/>
        </authorList>
    </citation>
    <scope>NUCLEOTIDE SEQUENCE [LARGE SCALE GENOMIC DNA]</scope>
</reference>
<keyword evidence="3" id="KW-0808">Transferase</keyword>
<keyword evidence="5" id="KW-1185">Reference proteome</keyword>
<evidence type="ECO:0000256" key="1">
    <source>
        <dbReference type="ARBA" id="ARBA00008361"/>
    </source>
</evidence>
<dbReference type="PANTHER" id="PTHR12176">
    <property type="entry name" value="SAM-DEPENDENT METHYLTRANSFERASE SUPERFAMILY PROTEIN"/>
    <property type="match status" value="1"/>
</dbReference>
<keyword evidence="2" id="KW-0489">Methyltransferase</keyword>
<dbReference type="InParanoid" id="D8S3B3"/>
<dbReference type="eggNOG" id="ENOG502QWNY">
    <property type="taxonomic scope" value="Eukaryota"/>
</dbReference>
<dbReference type="KEGG" id="smo:SELMODRAFT_417703"/>
<dbReference type="AlphaFoldDB" id="D8S3B3"/>
<dbReference type="Pfam" id="PF01564">
    <property type="entry name" value="Spermine_synth"/>
    <property type="match status" value="1"/>
</dbReference>
<dbReference type="FunCoup" id="D8S3B3">
    <property type="interactions" value="1096"/>
</dbReference>
<evidence type="ECO:0000256" key="3">
    <source>
        <dbReference type="ARBA" id="ARBA00022679"/>
    </source>
</evidence>
<evidence type="ECO:0008006" key="6">
    <source>
        <dbReference type="Google" id="ProtNLM"/>
    </source>
</evidence>
<sequence>MDFLCDSSRARIFVNVGDPHSVYMEDSMWVGYYWDEFSSLPPIIPEGPIAIFGLGGGTAARLLLHLWPQRELIGFEIDELLIEKARKYLGLSELEGENEHGGGLKIHIGDAFSDANDPDGGFAGIVVDLFSNAEVLPELHEVETWLKLRKRLKPGGRIMINFVEKRKLHGDQNKHNILRAMSKAFPGESLETKLSPGELAKD</sequence>
<organism evidence="5">
    <name type="scientific">Selaginella moellendorffii</name>
    <name type="common">Spikemoss</name>
    <dbReference type="NCBI Taxonomy" id="88036"/>
    <lineage>
        <taxon>Eukaryota</taxon>
        <taxon>Viridiplantae</taxon>
        <taxon>Streptophyta</taxon>
        <taxon>Embryophyta</taxon>
        <taxon>Tracheophyta</taxon>
        <taxon>Lycopodiopsida</taxon>
        <taxon>Selaginellales</taxon>
        <taxon>Selaginellaceae</taxon>
        <taxon>Selaginella</taxon>
    </lineage>
</organism>
<dbReference type="InterPro" id="IPR029063">
    <property type="entry name" value="SAM-dependent_MTases_sf"/>
</dbReference>
<dbReference type="CDD" id="cd02440">
    <property type="entry name" value="AdoMet_MTases"/>
    <property type="match status" value="1"/>
</dbReference>
<proteinExistence type="inferred from homology"/>
<name>D8S3B3_SELML</name>
<accession>D8S3B3</accession>
<gene>
    <name evidence="4" type="ORF">SELMODRAFT_417703</name>
</gene>
<dbReference type="PANTHER" id="PTHR12176:SF76">
    <property type="entry name" value="S-ADENOSYL-L-METHIONINE-DEPENDENT METHYLTRANSFERASES SUPERFAMILY PROTEIN"/>
    <property type="match status" value="1"/>
</dbReference>
<evidence type="ECO:0000256" key="2">
    <source>
        <dbReference type="ARBA" id="ARBA00022603"/>
    </source>
</evidence>
<dbReference type="GO" id="GO:0032259">
    <property type="term" value="P:methylation"/>
    <property type="evidence" value="ECO:0007669"/>
    <property type="project" value="UniProtKB-KW"/>
</dbReference>
<dbReference type="Proteomes" id="UP000001514">
    <property type="component" value="Unassembled WGS sequence"/>
</dbReference>
<comment type="similarity">
    <text evidence="1">Belongs to the methyltransferase superfamily.</text>
</comment>
<protein>
    <recommendedName>
        <fullName evidence="6">Methyltransferase type 11 domain-containing protein</fullName>
    </recommendedName>
</protein>